<protein>
    <recommendedName>
        <fullName evidence="4">Reverse transcriptase zinc-binding domain-containing protein</fullName>
    </recommendedName>
</protein>
<feature type="compositionally biased region" description="Basic residues" evidence="1">
    <location>
        <begin position="142"/>
        <end position="151"/>
    </location>
</feature>
<gene>
    <name evidence="2" type="ORF">GE061_019814</name>
</gene>
<feature type="region of interest" description="Disordered" evidence="1">
    <location>
        <begin position="128"/>
        <end position="151"/>
    </location>
</feature>
<dbReference type="EMBL" id="WIXP02000009">
    <property type="protein sequence ID" value="KAF6205641.1"/>
    <property type="molecule type" value="Genomic_DNA"/>
</dbReference>
<evidence type="ECO:0000313" key="3">
    <source>
        <dbReference type="Proteomes" id="UP000466442"/>
    </source>
</evidence>
<comment type="caution">
    <text evidence="2">The sequence shown here is derived from an EMBL/GenBank/DDBJ whole genome shotgun (WGS) entry which is preliminary data.</text>
</comment>
<dbReference type="OrthoDB" id="6625968at2759"/>
<evidence type="ECO:0000313" key="2">
    <source>
        <dbReference type="EMBL" id="KAF6205641.1"/>
    </source>
</evidence>
<dbReference type="AlphaFoldDB" id="A0A6A4JYH9"/>
<evidence type="ECO:0008006" key="4">
    <source>
        <dbReference type="Google" id="ProtNLM"/>
    </source>
</evidence>
<name>A0A6A4JYH9_APOLU</name>
<accession>A0A6A4JYH9</accession>
<keyword evidence="3" id="KW-1185">Reference proteome</keyword>
<sequence>MAGYMDKRNQRQMDCEADPSNQDMATFFVLTQFLSGHGLFYAYLHKTGKVRSPKCPNCQENQDDDAFHTFFECMRWTGVRNCLREKLHLAAKDTTPEAVKGKMLESEKNWTTVADYVEKIMNKKILQEAAKGNHGPAPSRELRRHPGLSLK</sequence>
<evidence type="ECO:0000256" key="1">
    <source>
        <dbReference type="SAM" id="MobiDB-lite"/>
    </source>
</evidence>
<organism evidence="2 3">
    <name type="scientific">Apolygus lucorum</name>
    <name type="common">Small green plant bug</name>
    <name type="synonym">Lygocoris lucorum</name>
    <dbReference type="NCBI Taxonomy" id="248454"/>
    <lineage>
        <taxon>Eukaryota</taxon>
        <taxon>Metazoa</taxon>
        <taxon>Ecdysozoa</taxon>
        <taxon>Arthropoda</taxon>
        <taxon>Hexapoda</taxon>
        <taxon>Insecta</taxon>
        <taxon>Pterygota</taxon>
        <taxon>Neoptera</taxon>
        <taxon>Paraneoptera</taxon>
        <taxon>Hemiptera</taxon>
        <taxon>Heteroptera</taxon>
        <taxon>Panheteroptera</taxon>
        <taxon>Cimicomorpha</taxon>
        <taxon>Miridae</taxon>
        <taxon>Mirini</taxon>
        <taxon>Apolygus</taxon>
    </lineage>
</organism>
<dbReference type="Proteomes" id="UP000466442">
    <property type="component" value="Linkage Group LG9"/>
</dbReference>
<proteinExistence type="predicted"/>
<reference evidence="2" key="1">
    <citation type="journal article" date="2021" name="Mol. Ecol. Resour.">
        <title>Apolygus lucorum genome provides insights into omnivorousness and mesophyll feeding.</title>
        <authorList>
            <person name="Liu Y."/>
            <person name="Liu H."/>
            <person name="Wang H."/>
            <person name="Huang T."/>
            <person name="Liu B."/>
            <person name="Yang B."/>
            <person name="Yin L."/>
            <person name="Li B."/>
            <person name="Zhang Y."/>
            <person name="Zhang S."/>
            <person name="Jiang F."/>
            <person name="Zhang X."/>
            <person name="Ren Y."/>
            <person name="Wang B."/>
            <person name="Wang S."/>
            <person name="Lu Y."/>
            <person name="Wu K."/>
            <person name="Fan W."/>
            <person name="Wang G."/>
        </authorList>
    </citation>
    <scope>NUCLEOTIDE SEQUENCE</scope>
    <source>
        <strain evidence="2">12Hb</strain>
    </source>
</reference>